<protein>
    <submittedName>
        <fullName evidence="1">Uncharacterized protein</fullName>
    </submittedName>
</protein>
<dbReference type="AlphaFoldDB" id="A0A1Y3MGS5"/>
<organism evidence="1 2">
    <name type="scientific">Bacillus pseudomycoides</name>
    <dbReference type="NCBI Taxonomy" id="64104"/>
    <lineage>
        <taxon>Bacteria</taxon>
        <taxon>Bacillati</taxon>
        <taxon>Bacillota</taxon>
        <taxon>Bacilli</taxon>
        <taxon>Bacillales</taxon>
        <taxon>Bacillaceae</taxon>
        <taxon>Bacillus</taxon>
        <taxon>Bacillus cereus group</taxon>
    </lineage>
</organism>
<comment type="caution">
    <text evidence="1">The sequence shown here is derived from an EMBL/GenBank/DDBJ whole genome shotgun (WGS) entry which is preliminary data.</text>
</comment>
<evidence type="ECO:0000313" key="1">
    <source>
        <dbReference type="EMBL" id="OUM49635.1"/>
    </source>
</evidence>
<dbReference type="Proteomes" id="UP000195321">
    <property type="component" value="Unassembled WGS sequence"/>
</dbReference>
<proteinExistence type="predicted"/>
<reference evidence="1 2" key="1">
    <citation type="submission" date="2017-02" db="EMBL/GenBank/DDBJ databases">
        <title>Bacillus pseudomycoides isolate FSL K6-0042.</title>
        <authorList>
            <person name="Kovac J."/>
        </authorList>
    </citation>
    <scope>NUCLEOTIDE SEQUENCE [LARGE SCALE GENOMIC DNA]</scope>
    <source>
        <strain evidence="1 2">FSL K6-0042</strain>
    </source>
</reference>
<sequence>MGERIWSGVETVGAFLSPMPCENRGRTEGEKEWGFPLVFKAAICTLEVKTIEIQIEKPIESLIFRWERMHRSGQILFLPHAKLKQKEKASRGHLLFFIAMTYTLENQNRYSFLNSEE</sequence>
<evidence type="ECO:0000313" key="2">
    <source>
        <dbReference type="Proteomes" id="UP000195321"/>
    </source>
</evidence>
<name>A0A1Y3MGS5_9BACI</name>
<dbReference type="EMBL" id="MWPX01000005">
    <property type="protein sequence ID" value="OUM49635.1"/>
    <property type="molecule type" value="Genomic_DNA"/>
</dbReference>
<accession>A0A1Y3MGS5</accession>
<gene>
    <name evidence="1" type="ORF">BW425_07610</name>
</gene>